<evidence type="ECO:0000256" key="1">
    <source>
        <dbReference type="ARBA" id="ARBA00008894"/>
    </source>
</evidence>
<organism evidence="9 10">
    <name type="scientific">Rhamnella rubrinervis</name>
    <dbReference type="NCBI Taxonomy" id="2594499"/>
    <lineage>
        <taxon>Eukaryota</taxon>
        <taxon>Viridiplantae</taxon>
        <taxon>Streptophyta</taxon>
        <taxon>Embryophyta</taxon>
        <taxon>Tracheophyta</taxon>
        <taxon>Spermatophyta</taxon>
        <taxon>Magnoliopsida</taxon>
        <taxon>eudicotyledons</taxon>
        <taxon>Gunneridae</taxon>
        <taxon>Pentapetalae</taxon>
        <taxon>rosids</taxon>
        <taxon>fabids</taxon>
        <taxon>Rosales</taxon>
        <taxon>Rhamnaceae</taxon>
        <taxon>rhamnoid group</taxon>
        <taxon>Rhamneae</taxon>
        <taxon>Rhamnella</taxon>
    </lineage>
</organism>
<feature type="coiled-coil region" evidence="4">
    <location>
        <begin position="70"/>
        <end position="133"/>
    </location>
</feature>
<dbReference type="InterPro" id="IPR027417">
    <property type="entry name" value="P-loop_NTPase"/>
</dbReference>
<evidence type="ECO:0000259" key="7">
    <source>
        <dbReference type="Pfam" id="PF23247"/>
    </source>
</evidence>
<dbReference type="InterPro" id="IPR057135">
    <property type="entry name" value="At4g27190-like_LRR"/>
</dbReference>
<dbReference type="Gene3D" id="3.80.10.10">
    <property type="entry name" value="Ribonuclease Inhibitor"/>
    <property type="match status" value="1"/>
</dbReference>
<dbReference type="Pfam" id="PF00931">
    <property type="entry name" value="NB-ARC"/>
    <property type="match status" value="1"/>
</dbReference>
<evidence type="ECO:0000259" key="6">
    <source>
        <dbReference type="Pfam" id="PF00931"/>
    </source>
</evidence>
<comment type="caution">
    <text evidence="9">The sequence shown here is derived from an EMBL/GenBank/DDBJ whole genome shotgun (WGS) entry which is preliminary data.</text>
</comment>
<keyword evidence="4" id="KW-0175">Coiled coil</keyword>
<dbReference type="OrthoDB" id="840192at2759"/>
<feature type="transmembrane region" description="Helical" evidence="5">
    <location>
        <begin position="26"/>
        <end position="44"/>
    </location>
</feature>
<dbReference type="InterPro" id="IPR058922">
    <property type="entry name" value="WHD_DRP"/>
</dbReference>
<sequence length="888" mass="100666">MGDSRSTWDDTLYGADKSHASDQRKHIMLTMLPLKLYVFIFMAIKSKTMRLRPQCPLGMGFLENLAGQFTETADEKLNKLKRKLEHLESKEHDVKIELEYAQQLSMKKPRKEVENWLQEVGRTITEVQDLEARIKEKSIFRHLTLRYSIDKYTAEVNELIQRGVFSGELTLHVCDSGVPLVTTELVGKKFQENQNMIWEKLMNDNISSVGVYGMGGVGKTTLIAHIHNQLLGHPSSSVAWVTVTQNCRTLKLQDDIAKVLGVGDLDGKDERKRAAVLASALLRKKKNFVLILDDVWDPIKLDEVGIPANEIRCKSIITTRSLDVCRMMNCKEIIKVEPLSQKDAWELFQMHLGHNSILPSQIEEIGKSLVNEFAGLPSGIILAAGCLRGWMTYVTDYKIYREQLIQYFIDEKLIHEMKTRRAELNRGHTILNKLENSCLLEGGDRFGRKYVKMHDAVRDMAIKIASMNSPRFLVGVEATDKLGDDKLMEDIVRMSLVVSKFYPGLLRNCVLLKHMSSLENLKALRRVEEFASLKKLETLRTSFRDLNDFNACVNSWKDGGPTDYSLSVRNDWFSFEAVELDCFVYLREDYGSGSSSGERSVILPNHIKSLRIKKLDNVDVVASVCDQRAFDLRKLVIKSCGGIKQLFPCSCFSVPAFQSLESLHLEDLQNLSDLVEVKRSTASLALHTATFSCLKKIELSFCHDIKRLFALALLYNLQKLECLVVLHCYKMVEIIEPFDELDPQETLSSISSTLPNLSRLHLSGLPELKIFCSNIKMDFPSLKDIYIKECPKLKRFPPLPPLPPSKKVAGTTFTMPKLKRLPKLKRFPPLPPVPPSKEIAGTTFTTKLKRFPPLPPLGTSKDVAGSTSTISLEGIEIDEQERAKWLSL</sequence>
<accession>A0A8K0DX50</accession>
<dbReference type="InterPro" id="IPR002182">
    <property type="entry name" value="NB-ARC"/>
</dbReference>
<evidence type="ECO:0000256" key="4">
    <source>
        <dbReference type="SAM" id="Coils"/>
    </source>
</evidence>
<feature type="domain" description="Disease resistance protein winged helix" evidence="8">
    <location>
        <begin position="395"/>
        <end position="461"/>
    </location>
</feature>
<dbReference type="AlphaFoldDB" id="A0A8K0DX50"/>
<dbReference type="Pfam" id="PF23559">
    <property type="entry name" value="WHD_DRP"/>
    <property type="match status" value="1"/>
</dbReference>
<dbReference type="SUPFAM" id="SSF52540">
    <property type="entry name" value="P-loop containing nucleoside triphosphate hydrolases"/>
    <property type="match status" value="1"/>
</dbReference>
<reference evidence="9" key="1">
    <citation type="submission" date="2020-03" db="EMBL/GenBank/DDBJ databases">
        <title>A high-quality chromosome-level genome assembly of a woody plant with both climbing and erect habits, Rhamnella rubrinervis.</title>
        <authorList>
            <person name="Lu Z."/>
            <person name="Yang Y."/>
            <person name="Zhu X."/>
            <person name="Sun Y."/>
        </authorList>
    </citation>
    <scope>NUCLEOTIDE SEQUENCE</scope>
    <source>
        <strain evidence="9">BYM</strain>
        <tissue evidence="9">Leaf</tissue>
    </source>
</reference>
<dbReference type="Pfam" id="PF23247">
    <property type="entry name" value="LRR_RPS2"/>
    <property type="match status" value="1"/>
</dbReference>
<feature type="domain" description="NB-ARC" evidence="6">
    <location>
        <begin position="192"/>
        <end position="355"/>
    </location>
</feature>
<evidence type="ECO:0000313" key="9">
    <source>
        <dbReference type="EMBL" id="KAF3438291.1"/>
    </source>
</evidence>
<feature type="domain" description="Disease resistance protein At4g27190-like leucine-rich repeats" evidence="7">
    <location>
        <begin position="667"/>
        <end position="795"/>
    </location>
</feature>
<dbReference type="SUPFAM" id="SSF52047">
    <property type="entry name" value="RNI-like"/>
    <property type="match status" value="1"/>
</dbReference>
<dbReference type="FunFam" id="3.40.50.300:FF:001091">
    <property type="entry name" value="Probable disease resistance protein At1g61300"/>
    <property type="match status" value="1"/>
</dbReference>
<dbReference type="GO" id="GO:0006952">
    <property type="term" value="P:defense response"/>
    <property type="evidence" value="ECO:0007669"/>
    <property type="project" value="UniProtKB-KW"/>
</dbReference>
<gene>
    <name evidence="9" type="ORF">FNV43_RR21053</name>
</gene>
<proteinExistence type="inferred from homology"/>
<keyword evidence="5" id="KW-1133">Transmembrane helix</keyword>
<evidence type="ECO:0000256" key="3">
    <source>
        <dbReference type="ARBA" id="ARBA00022821"/>
    </source>
</evidence>
<keyword evidence="10" id="KW-1185">Reference proteome</keyword>
<dbReference type="EMBL" id="VOIH02000009">
    <property type="protein sequence ID" value="KAF3438291.1"/>
    <property type="molecule type" value="Genomic_DNA"/>
</dbReference>
<dbReference type="InterPro" id="IPR050905">
    <property type="entry name" value="Plant_NBS-LRR"/>
</dbReference>
<dbReference type="Proteomes" id="UP000796880">
    <property type="component" value="Unassembled WGS sequence"/>
</dbReference>
<comment type="similarity">
    <text evidence="1">Belongs to the disease resistance NB-LRR family.</text>
</comment>
<protein>
    <recommendedName>
        <fullName evidence="11">AAA+ ATPase domain-containing protein</fullName>
    </recommendedName>
</protein>
<dbReference type="Gene3D" id="3.40.50.300">
    <property type="entry name" value="P-loop containing nucleotide triphosphate hydrolases"/>
    <property type="match status" value="1"/>
</dbReference>
<dbReference type="PRINTS" id="PR00364">
    <property type="entry name" value="DISEASERSIST"/>
</dbReference>
<evidence type="ECO:0008006" key="11">
    <source>
        <dbReference type="Google" id="ProtNLM"/>
    </source>
</evidence>
<keyword evidence="3" id="KW-0611">Plant defense</keyword>
<dbReference type="GO" id="GO:0043531">
    <property type="term" value="F:ADP binding"/>
    <property type="evidence" value="ECO:0007669"/>
    <property type="project" value="InterPro"/>
</dbReference>
<keyword evidence="2" id="KW-0677">Repeat</keyword>
<evidence type="ECO:0000256" key="2">
    <source>
        <dbReference type="ARBA" id="ARBA00022737"/>
    </source>
</evidence>
<keyword evidence="5" id="KW-0812">Transmembrane</keyword>
<evidence type="ECO:0000313" key="10">
    <source>
        <dbReference type="Proteomes" id="UP000796880"/>
    </source>
</evidence>
<dbReference type="PANTHER" id="PTHR33463:SF187">
    <property type="entry name" value="AND NB-ARC DOMAIN DISEASE RESISTANCE PROTEIN, PUTATIVE-RELATED"/>
    <property type="match status" value="1"/>
</dbReference>
<keyword evidence="5" id="KW-0472">Membrane</keyword>
<evidence type="ECO:0000259" key="8">
    <source>
        <dbReference type="Pfam" id="PF23559"/>
    </source>
</evidence>
<dbReference type="InterPro" id="IPR032675">
    <property type="entry name" value="LRR_dom_sf"/>
</dbReference>
<evidence type="ECO:0000256" key="5">
    <source>
        <dbReference type="SAM" id="Phobius"/>
    </source>
</evidence>
<name>A0A8K0DX50_9ROSA</name>
<dbReference type="PANTHER" id="PTHR33463">
    <property type="entry name" value="NB-ARC DOMAIN-CONTAINING PROTEIN-RELATED"/>
    <property type="match status" value="1"/>
</dbReference>